<accession>A0A975Q228</accession>
<sequence>MAALSIGKAWEESTAFVKREGQLLFPVALLFLAVPVAILFQMMPPEFLQMTPGQKMPPLPGTVKLGMMITAVITLAGSLTIFALALKPGISVGEAIRLGVQRLPVLLGAMLIVGTASLLGISLIAGLLAAVIGLAGAMRLATVATLLGMLYLATRLLLLNAVVIDRPGGIVQSLKAAWALTSGHFWRLAAFLAVLLIISSVIQMAVQAVFGVIAGLAGGPAAAQAAGDVAGAACSAVIQVYLQVMLARIYRQLHG</sequence>
<dbReference type="InterPro" id="IPR057169">
    <property type="entry name" value="DUF7847"/>
</dbReference>
<protein>
    <recommendedName>
        <fullName evidence="2">DUF7847 domain-containing protein</fullName>
    </recommendedName>
</protein>
<evidence type="ECO:0000256" key="1">
    <source>
        <dbReference type="SAM" id="Phobius"/>
    </source>
</evidence>
<feature type="transmembrane region" description="Helical" evidence="1">
    <location>
        <begin position="185"/>
        <end position="217"/>
    </location>
</feature>
<evidence type="ECO:0000313" key="3">
    <source>
        <dbReference type="EMBL" id="QUT06414.1"/>
    </source>
</evidence>
<proteinExistence type="predicted"/>
<dbReference type="Proteomes" id="UP000681425">
    <property type="component" value="Chromosome"/>
</dbReference>
<evidence type="ECO:0000313" key="4">
    <source>
        <dbReference type="Proteomes" id="UP000681425"/>
    </source>
</evidence>
<name>A0A975Q228_9SPHN</name>
<keyword evidence="1" id="KW-0472">Membrane</keyword>
<organism evidence="3 4">
    <name type="scientific">Sphingobium phenoxybenzoativorans</name>
    <dbReference type="NCBI Taxonomy" id="1592790"/>
    <lineage>
        <taxon>Bacteria</taxon>
        <taxon>Pseudomonadati</taxon>
        <taxon>Pseudomonadota</taxon>
        <taxon>Alphaproteobacteria</taxon>
        <taxon>Sphingomonadales</taxon>
        <taxon>Sphingomonadaceae</taxon>
        <taxon>Sphingobium</taxon>
    </lineage>
</organism>
<dbReference type="RefSeq" id="WP_070157652.1">
    <property type="nucleotide sequence ID" value="NZ_CP073910.1"/>
</dbReference>
<evidence type="ECO:0000259" key="2">
    <source>
        <dbReference type="Pfam" id="PF25231"/>
    </source>
</evidence>
<feature type="transmembrane region" description="Helical" evidence="1">
    <location>
        <begin position="23"/>
        <end position="43"/>
    </location>
</feature>
<feature type="transmembrane region" description="Helical" evidence="1">
    <location>
        <begin position="63"/>
        <end position="86"/>
    </location>
</feature>
<feature type="transmembrane region" description="Helical" evidence="1">
    <location>
        <begin position="229"/>
        <end position="250"/>
    </location>
</feature>
<dbReference type="Pfam" id="PF25231">
    <property type="entry name" value="DUF7847"/>
    <property type="match status" value="1"/>
</dbReference>
<feature type="domain" description="DUF7847" evidence="2">
    <location>
        <begin position="5"/>
        <end position="253"/>
    </location>
</feature>
<keyword evidence="1" id="KW-1133">Transmembrane helix</keyword>
<feature type="transmembrane region" description="Helical" evidence="1">
    <location>
        <begin position="106"/>
        <end position="134"/>
    </location>
</feature>
<reference evidence="3" key="1">
    <citation type="submission" date="2021-04" db="EMBL/GenBank/DDBJ databases">
        <title>Isolation of p-tert-butylphenol degrading bacteria Sphingobium phenoxybenzoativorans Tas13 from active sludge.</title>
        <authorList>
            <person name="Li Y."/>
        </authorList>
    </citation>
    <scope>NUCLEOTIDE SEQUENCE</scope>
    <source>
        <strain evidence="3">Tas13</strain>
    </source>
</reference>
<keyword evidence="1" id="KW-0812">Transmembrane</keyword>
<dbReference type="EMBL" id="CP073910">
    <property type="protein sequence ID" value="QUT06414.1"/>
    <property type="molecule type" value="Genomic_DNA"/>
</dbReference>
<keyword evidence="4" id="KW-1185">Reference proteome</keyword>
<feature type="transmembrane region" description="Helical" evidence="1">
    <location>
        <begin position="140"/>
        <end position="164"/>
    </location>
</feature>
<dbReference type="KEGG" id="spph:KFK14_02765"/>
<dbReference type="AlphaFoldDB" id="A0A975Q228"/>
<dbReference type="OrthoDB" id="7193287at2"/>
<gene>
    <name evidence="3" type="ORF">KFK14_02765</name>
</gene>